<dbReference type="PANTHER" id="PTHR43330:SF8">
    <property type="entry name" value="METHIONINE AMINOPEPTIDASE 1D, MITOCHONDRIAL"/>
    <property type="match status" value="1"/>
</dbReference>
<evidence type="ECO:0000256" key="4">
    <source>
        <dbReference type="ARBA" id="ARBA00022801"/>
    </source>
</evidence>
<dbReference type="EMBL" id="MU128936">
    <property type="protein sequence ID" value="KAF9516814.1"/>
    <property type="molecule type" value="Genomic_DNA"/>
</dbReference>
<dbReference type="EC" id="3.4.11.18" evidence="6"/>
<gene>
    <name evidence="8" type="ORF">BS47DRAFT_1291777</name>
</gene>
<accession>A0A9P6B325</accession>
<feature type="binding site" evidence="5">
    <location>
        <position position="314"/>
    </location>
    <ligand>
        <name>a divalent metal cation</name>
        <dbReference type="ChEBI" id="CHEBI:60240"/>
        <label>1</label>
    </ligand>
</feature>
<dbReference type="GO" id="GO:0004239">
    <property type="term" value="F:initiator methionyl aminopeptidase activity"/>
    <property type="evidence" value="ECO:0007669"/>
    <property type="project" value="UniProtKB-UniRule"/>
</dbReference>
<dbReference type="SUPFAM" id="SSF55920">
    <property type="entry name" value="Creatinase/aminopeptidase"/>
    <property type="match status" value="1"/>
</dbReference>
<dbReference type="InterPro" id="IPR036005">
    <property type="entry name" value="Creatinase/aminopeptidase-like"/>
</dbReference>
<dbReference type="InterPro" id="IPR002467">
    <property type="entry name" value="Pept_M24A_MAP1"/>
</dbReference>
<evidence type="ECO:0000259" key="7">
    <source>
        <dbReference type="Pfam" id="PF00557"/>
    </source>
</evidence>
<dbReference type="GO" id="GO:0070006">
    <property type="term" value="F:metalloaminopeptidase activity"/>
    <property type="evidence" value="ECO:0007669"/>
    <property type="project" value="UniProtKB-UniRule"/>
</dbReference>
<keyword evidence="9" id="KW-1185">Reference proteome</keyword>
<dbReference type="Pfam" id="PF00557">
    <property type="entry name" value="Peptidase_M24"/>
    <property type="match status" value="1"/>
</dbReference>
<dbReference type="AlphaFoldDB" id="A0A9P6B325"/>
<comment type="function">
    <text evidence="6">Cotranslationally removes the N-terminal methionine from nascent proteins. The N-terminal methionine is often cleaved when the second residue in the primary sequence is small and uncharged (Met-Ala-, Cys, Gly, Pro, Ser, Thr, or Val).</text>
</comment>
<organism evidence="8 9">
    <name type="scientific">Hydnum rufescens UP504</name>
    <dbReference type="NCBI Taxonomy" id="1448309"/>
    <lineage>
        <taxon>Eukaryota</taxon>
        <taxon>Fungi</taxon>
        <taxon>Dikarya</taxon>
        <taxon>Basidiomycota</taxon>
        <taxon>Agaricomycotina</taxon>
        <taxon>Agaricomycetes</taxon>
        <taxon>Cantharellales</taxon>
        <taxon>Hydnaceae</taxon>
        <taxon>Hydnum</taxon>
    </lineage>
</organism>
<dbReference type="HAMAP" id="MF_01974">
    <property type="entry name" value="MetAP_1"/>
    <property type="match status" value="1"/>
</dbReference>
<feature type="binding site" evidence="5">
    <location>
        <position position="282"/>
    </location>
    <ligand>
        <name>a divalent metal cation</name>
        <dbReference type="ChEBI" id="CHEBI:60240"/>
        <label>2</label>
        <note>catalytic</note>
    </ligand>
</feature>
<comment type="caution">
    <text evidence="8">The sequence shown here is derived from an EMBL/GenBank/DDBJ whole genome shotgun (WGS) entry which is preliminary data.</text>
</comment>
<keyword evidence="4 5" id="KW-0378">Hydrolase</keyword>
<dbReference type="Proteomes" id="UP000886523">
    <property type="component" value="Unassembled WGS sequence"/>
</dbReference>
<proteinExistence type="inferred from homology"/>
<evidence type="ECO:0000313" key="8">
    <source>
        <dbReference type="EMBL" id="KAF9516814.1"/>
    </source>
</evidence>
<dbReference type="OrthoDB" id="3209743at2759"/>
<keyword evidence="1 5" id="KW-0031">Aminopeptidase</keyword>
<dbReference type="PANTHER" id="PTHR43330">
    <property type="entry name" value="METHIONINE AMINOPEPTIDASE"/>
    <property type="match status" value="1"/>
</dbReference>
<dbReference type="GO" id="GO:0046872">
    <property type="term" value="F:metal ion binding"/>
    <property type="evidence" value="ECO:0007669"/>
    <property type="project" value="UniProtKB-UniRule"/>
</dbReference>
<comment type="similarity">
    <text evidence="5">Belongs to the peptidase M24A family. Methionine aminopeptidase type 1 subfamily.</text>
</comment>
<dbReference type="GO" id="GO:0006508">
    <property type="term" value="P:proteolysis"/>
    <property type="evidence" value="ECO:0007669"/>
    <property type="project" value="UniProtKB-KW"/>
</dbReference>
<comment type="cofactor">
    <cofactor evidence="5">
        <name>Co(2+)</name>
        <dbReference type="ChEBI" id="CHEBI:48828"/>
    </cofactor>
    <cofactor evidence="5">
        <name>Zn(2+)</name>
        <dbReference type="ChEBI" id="CHEBI:29105"/>
    </cofactor>
    <cofactor evidence="5">
        <name>Mn(2+)</name>
        <dbReference type="ChEBI" id="CHEBI:29035"/>
    </cofactor>
    <cofactor evidence="5">
        <name>Fe(2+)</name>
        <dbReference type="ChEBI" id="CHEBI:29033"/>
    </cofactor>
    <text evidence="5">Binds 2 divalent metal cations per subunit. Has a high-affinity and a low affinity metal-binding site. The true nature of the physiological cofactor is under debate. The enzyme is active with cobalt, zinc, manganese or divalent iron ions. Most likely, methionine aminopeptidases function as mononuclear Fe(2+)-metalloproteases under physiological conditions, and the catalytically relevant metal-binding site has been assigned to the histidine-containing high-affinity site.</text>
</comment>
<feature type="binding site" evidence="5">
    <location>
        <position position="257"/>
    </location>
    <ligand>
        <name>substrate</name>
    </ligand>
</feature>
<evidence type="ECO:0000256" key="3">
    <source>
        <dbReference type="ARBA" id="ARBA00022723"/>
    </source>
</evidence>
<sequence length="332" mass="36219">MLSFVRCSRIRPTTLLYRGIRTSPRLFSETPDLLRFGNYDLVLSENPTAVGVSHIAKNIVPDHIKLPPYVGDTAYQRKAGDSFVQLSSKEEVDALRRATRLARRTLELARDLIKVGSTTASIDQVLHNFIVRNGAYPSPLQYYGFPKSCCTSVNNVLVHGIPDNRPLEDGDIVNVDVTVFLDGYHGDCSETFAVGDVDDLGRHLIETSKIALAAGISACGPGRPFKGIGAAISQAVQLRGCSVNESCNGHGIGTEFHRTPWILHHKNDEPGVMKSGHCFTIEPVIVQGDDSRGWMLPDGWTLLTESWARSAQAEHTVLITDTGVDVLTADVA</sequence>
<feature type="binding site" evidence="5">
    <location>
        <position position="176"/>
    </location>
    <ligand>
        <name>a divalent metal cation</name>
        <dbReference type="ChEBI" id="CHEBI:60240"/>
        <label>1</label>
    </ligand>
</feature>
<evidence type="ECO:0000256" key="6">
    <source>
        <dbReference type="RuleBase" id="RU003653"/>
    </source>
</evidence>
<dbReference type="PRINTS" id="PR00599">
    <property type="entry name" value="MAPEPTIDASE"/>
</dbReference>
<feature type="binding site" evidence="5">
    <location>
        <position position="159"/>
    </location>
    <ligand>
        <name>substrate</name>
    </ligand>
</feature>
<comment type="catalytic activity">
    <reaction evidence="5 6">
        <text>Release of N-terminal amino acids, preferentially methionine, from peptides and arylamides.</text>
        <dbReference type="EC" id="3.4.11.18"/>
    </reaction>
</comment>
<evidence type="ECO:0000256" key="5">
    <source>
        <dbReference type="HAMAP-Rule" id="MF_03174"/>
    </source>
</evidence>
<feature type="binding site" evidence="5">
    <location>
        <position position="314"/>
    </location>
    <ligand>
        <name>a divalent metal cation</name>
        <dbReference type="ChEBI" id="CHEBI:60240"/>
        <label>2</label>
        <note>catalytic</note>
    </ligand>
</feature>
<feature type="binding site" evidence="5">
    <location>
        <position position="187"/>
    </location>
    <ligand>
        <name>a divalent metal cation</name>
        <dbReference type="ChEBI" id="CHEBI:60240"/>
        <label>2</label>
        <note>catalytic</note>
    </ligand>
</feature>
<dbReference type="NCBIfam" id="TIGR00500">
    <property type="entry name" value="met_pdase_I"/>
    <property type="match status" value="1"/>
</dbReference>
<dbReference type="CDD" id="cd01086">
    <property type="entry name" value="MetAP1"/>
    <property type="match status" value="1"/>
</dbReference>
<name>A0A9P6B325_9AGAM</name>
<feature type="binding site" evidence="5">
    <location>
        <position position="187"/>
    </location>
    <ligand>
        <name>a divalent metal cation</name>
        <dbReference type="ChEBI" id="CHEBI:60240"/>
        <label>1</label>
    </ligand>
</feature>
<feature type="binding site" evidence="5">
    <location>
        <position position="250"/>
    </location>
    <ligand>
        <name>a divalent metal cation</name>
        <dbReference type="ChEBI" id="CHEBI:60240"/>
        <label>2</label>
        <note>catalytic</note>
    </ligand>
</feature>
<feature type="domain" description="Peptidase M24" evidence="7">
    <location>
        <begin position="94"/>
        <end position="321"/>
    </location>
</feature>
<dbReference type="InterPro" id="IPR000994">
    <property type="entry name" value="Pept_M24"/>
</dbReference>
<reference evidence="8" key="1">
    <citation type="journal article" date="2020" name="Nat. Commun.">
        <title>Large-scale genome sequencing of mycorrhizal fungi provides insights into the early evolution of symbiotic traits.</title>
        <authorList>
            <person name="Miyauchi S."/>
            <person name="Kiss E."/>
            <person name="Kuo A."/>
            <person name="Drula E."/>
            <person name="Kohler A."/>
            <person name="Sanchez-Garcia M."/>
            <person name="Morin E."/>
            <person name="Andreopoulos B."/>
            <person name="Barry K.W."/>
            <person name="Bonito G."/>
            <person name="Buee M."/>
            <person name="Carver A."/>
            <person name="Chen C."/>
            <person name="Cichocki N."/>
            <person name="Clum A."/>
            <person name="Culley D."/>
            <person name="Crous P.W."/>
            <person name="Fauchery L."/>
            <person name="Girlanda M."/>
            <person name="Hayes R.D."/>
            <person name="Keri Z."/>
            <person name="LaButti K."/>
            <person name="Lipzen A."/>
            <person name="Lombard V."/>
            <person name="Magnuson J."/>
            <person name="Maillard F."/>
            <person name="Murat C."/>
            <person name="Nolan M."/>
            <person name="Ohm R.A."/>
            <person name="Pangilinan J."/>
            <person name="Pereira M.F."/>
            <person name="Perotto S."/>
            <person name="Peter M."/>
            <person name="Pfister S."/>
            <person name="Riley R."/>
            <person name="Sitrit Y."/>
            <person name="Stielow J.B."/>
            <person name="Szollosi G."/>
            <person name="Zifcakova L."/>
            <person name="Stursova M."/>
            <person name="Spatafora J.W."/>
            <person name="Tedersoo L."/>
            <person name="Vaario L.M."/>
            <person name="Yamada A."/>
            <person name="Yan M."/>
            <person name="Wang P."/>
            <person name="Xu J."/>
            <person name="Bruns T."/>
            <person name="Baldrian P."/>
            <person name="Vilgalys R."/>
            <person name="Dunand C."/>
            <person name="Henrissat B."/>
            <person name="Grigoriev I.V."/>
            <person name="Hibbett D."/>
            <person name="Nagy L.G."/>
            <person name="Martin F.M."/>
        </authorList>
    </citation>
    <scope>NUCLEOTIDE SEQUENCE</scope>
    <source>
        <strain evidence="8">UP504</strain>
    </source>
</reference>
<protein>
    <recommendedName>
        <fullName evidence="6">Methionine aminopeptidase</fullName>
        <ecNumber evidence="6">3.4.11.18</ecNumber>
    </recommendedName>
</protein>
<dbReference type="InterPro" id="IPR001714">
    <property type="entry name" value="Pept_M24_MAP"/>
</dbReference>
<evidence type="ECO:0000256" key="2">
    <source>
        <dbReference type="ARBA" id="ARBA00022670"/>
    </source>
</evidence>
<evidence type="ECO:0000256" key="1">
    <source>
        <dbReference type="ARBA" id="ARBA00022438"/>
    </source>
</evidence>
<keyword evidence="2 5" id="KW-0645">Protease</keyword>
<keyword evidence="3 5" id="KW-0479">Metal-binding</keyword>
<evidence type="ECO:0000313" key="9">
    <source>
        <dbReference type="Proteomes" id="UP000886523"/>
    </source>
</evidence>
<dbReference type="Gene3D" id="3.90.230.10">
    <property type="entry name" value="Creatinase/methionine aminopeptidase superfamily"/>
    <property type="match status" value="1"/>
</dbReference>